<feature type="transmembrane region" description="Helical" evidence="2">
    <location>
        <begin position="350"/>
        <end position="371"/>
    </location>
</feature>
<dbReference type="PANTHER" id="PTHR42058:SF1">
    <property type="entry name" value="G-PROTEIN COUPLED RECEPTORS FAMILY 2 PROFILE 2 DOMAIN-CONTAINING PROTEIN"/>
    <property type="match status" value="1"/>
</dbReference>
<organism evidence="4 5">
    <name type="scientific">Aspergillus rambellii</name>
    <dbReference type="NCBI Taxonomy" id="308745"/>
    <lineage>
        <taxon>Eukaryota</taxon>
        <taxon>Fungi</taxon>
        <taxon>Dikarya</taxon>
        <taxon>Ascomycota</taxon>
        <taxon>Pezizomycotina</taxon>
        <taxon>Eurotiomycetes</taxon>
        <taxon>Eurotiomycetidae</taxon>
        <taxon>Eurotiales</taxon>
        <taxon>Aspergillaceae</taxon>
        <taxon>Aspergillus</taxon>
        <taxon>Aspergillus subgen. Nidulantes</taxon>
    </lineage>
</organism>
<feature type="domain" description="BHLH" evidence="3">
    <location>
        <begin position="200"/>
        <end position="252"/>
    </location>
</feature>
<protein>
    <recommendedName>
        <fullName evidence="3">BHLH domain-containing protein</fullName>
    </recommendedName>
</protein>
<evidence type="ECO:0000256" key="2">
    <source>
        <dbReference type="SAM" id="Phobius"/>
    </source>
</evidence>
<feature type="transmembrane region" description="Helical" evidence="2">
    <location>
        <begin position="503"/>
        <end position="524"/>
    </location>
</feature>
<gene>
    <name evidence="4" type="ORF">ARAM_000575</name>
</gene>
<reference evidence="4 5" key="1">
    <citation type="submission" date="2015-02" db="EMBL/GenBank/DDBJ databases">
        <title>Draft Genome Sequences of Two Closely-Related Aflatoxigenic Aspergillus Species Obtained from the Cote d'Ivoire.</title>
        <authorList>
            <person name="Moore G.G."/>
            <person name="Beltz S.B."/>
            <person name="Mack B.M."/>
        </authorList>
    </citation>
    <scope>NUCLEOTIDE SEQUENCE [LARGE SCALE GENOMIC DNA]</scope>
    <source>
        <strain evidence="4 5">SRRC1468</strain>
    </source>
</reference>
<dbReference type="PROSITE" id="PS50888">
    <property type="entry name" value="BHLH"/>
    <property type="match status" value="1"/>
</dbReference>
<dbReference type="InterPro" id="IPR053247">
    <property type="entry name" value="GPCR_GPR1/git3-like"/>
</dbReference>
<name>A0A0F8U110_9EURO</name>
<dbReference type="AlphaFoldDB" id="A0A0F8U110"/>
<feature type="coiled-coil region" evidence="1">
    <location>
        <begin position="242"/>
        <end position="269"/>
    </location>
</feature>
<keyword evidence="2" id="KW-0472">Membrane</keyword>
<keyword evidence="1" id="KW-0175">Coiled coil</keyword>
<feature type="transmembrane region" description="Helical" evidence="2">
    <location>
        <begin position="383"/>
        <end position="407"/>
    </location>
</feature>
<feature type="transmembrane region" description="Helical" evidence="2">
    <location>
        <begin position="427"/>
        <end position="450"/>
    </location>
</feature>
<evidence type="ECO:0000259" key="3">
    <source>
        <dbReference type="PROSITE" id="PS50888"/>
    </source>
</evidence>
<keyword evidence="5" id="KW-1185">Reference proteome</keyword>
<evidence type="ECO:0000313" key="5">
    <source>
        <dbReference type="Proteomes" id="UP000034291"/>
    </source>
</evidence>
<keyword evidence="2" id="KW-0812">Transmembrane</keyword>
<proteinExistence type="predicted"/>
<accession>A0A0F8U110</accession>
<dbReference type="GO" id="GO:0046983">
    <property type="term" value="F:protein dimerization activity"/>
    <property type="evidence" value="ECO:0007669"/>
    <property type="project" value="InterPro"/>
</dbReference>
<keyword evidence="2" id="KW-1133">Transmembrane helix</keyword>
<dbReference type="PANTHER" id="PTHR42058">
    <property type="entry name" value="G_PROTEIN_RECEP_F2_4 DOMAIN-CONTAINING PROTEIN"/>
    <property type="match status" value="1"/>
</dbReference>
<dbReference type="SMART" id="SM00353">
    <property type="entry name" value="HLH"/>
    <property type="match status" value="1"/>
</dbReference>
<comment type="caution">
    <text evidence="4">The sequence shown here is derived from an EMBL/GenBank/DDBJ whole genome shotgun (WGS) entry which is preliminary data.</text>
</comment>
<evidence type="ECO:0000256" key="1">
    <source>
        <dbReference type="SAM" id="Coils"/>
    </source>
</evidence>
<dbReference type="Pfam" id="PF00010">
    <property type="entry name" value="HLH"/>
    <property type="match status" value="1"/>
</dbReference>
<dbReference type="InterPro" id="IPR011598">
    <property type="entry name" value="bHLH_dom"/>
</dbReference>
<dbReference type="SUPFAM" id="SSF47459">
    <property type="entry name" value="HLH, helix-loop-helix DNA-binding domain"/>
    <property type="match status" value="1"/>
</dbReference>
<dbReference type="OrthoDB" id="5778525at2759"/>
<evidence type="ECO:0000313" key="4">
    <source>
        <dbReference type="EMBL" id="KKK13238.1"/>
    </source>
</evidence>
<dbReference type="Proteomes" id="UP000034291">
    <property type="component" value="Unassembled WGS sequence"/>
</dbReference>
<sequence>MTSLFESDYGTVAPFFPQQTSEQQRIPFVPPDYFLFQGSKETPALSFVPNYPHGIYLRSLEHVQSEYDCFVNSVISNVLIRVEDGSMLSPPAHDEQLVMPNQYPVPAPILVPPCCDDLMWGSDLSFGPNGYFPLQDAPSPSAMERDMLYMYTNSLRPITHRPATANMRVENTMHEKEWSPSPDISEVTRGGVQSITGKKRRRLLHIIAERNRRLNQNKMYEELYRIVPGLDHDTRSTKRKVLTRAADWLEELIEDNKKLQEQLMQLASHPRLQSCNRIVDWSVYPRPSPNFGSHICCTSGRGNMAALPHDQPINRASFIIQLGASIDVCYDSITPNDWRTDNRCAVSGALLLYGVWVVVLSCFFRSLSLYAHLCWEIELGTKFMYIALVCIFVGAGGLFLTEFLVSGVSYQVGKICSINIDKSTESLWAPLLAVASASLILQLLIMAHCIHRVLDPFGNMFKFLFTCRRARVRASVELPPELAEQPSARQVCSRIRRILQLQWRAIAIVCLIIFHVAFLAGALLRVGTPADYSLEQVTPWLVCLMTSHGESEPCLSEASGLGPSQGTALAAWILLSLSGVWGFICVVKWSMVQGWIEWGRRRRSAFRESMAYRHRAQGQPRDVERVVSDCLTVDTMYSPTSAVHKALRFTRGSSVSGGAYSSETPKY</sequence>
<dbReference type="EMBL" id="JZBS01003859">
    <property type="protein sequence ID" value="KKK13238.1"/>
    <property type="molecule type" value="Genomic_DNA"/>
</dbReference>
<dbReference type="Gene3D" id="4.10.280.10">
    <property type="entry name" value="Helix-loop-helix DNA-binding domain"/>
    <property type="match status" value="1"/>
</dbReference>
<feature type="transmembrane region" description="Helical" evidence="2">
    <location>
        <begin position="569"/>
        <end position="592"/>
    </location>
</feature>
<dbReference type="InterPro" id="IPR036638">
    <property type="entry name" value="HLH_DNA-bd_sf"/>
</dbReference>
<dbReference type="CDD" id="cd11404">
    <property type="entry name" value="bHLHzip_Mlx_like"/>
    <property type="match status" value="1"/>
</dbReference>
<dbReference type="STRING" id="308745.A0A0F8U110"/>